<proteinExistence type="predicted"/>
<dbReference type="AlphaFoldDB" id="A0AAV7W8C7"/>
<dbReference type="EMBL" id="JANPWB010000002">
    <property type="protein sequence ID" value="KAJ1210172.1"/>
    <property type="molecule type" value="Genomic_DNA"/>
</dbReference>
<gene>
    <name evidence="2" type="ORF">NDU88_005540</name>
</gene>
<sequence>MPQQAWEWATEQRELHPRNGLVGDLTTGTEAPAPSPGVEARERLRTSKQRCSWRGGRGDTSASPAPGPDQRGWRPVSHLCRTLQLSSTPVGVLLDGAGTRPRAGEL</sequence>
<protein>
    <submittedName>
        <fullName evidence="2">Uncharacterized protein</fullName>
    </submittedName>
</protein>
<feature type="region of interest" description="Disordered" evidence="1">
    <location>
        <begin position="1"/>
        <end position="74"/>
    </location>
</feature>
<evidence type="ECO:0000256" key="1">
    <source>
        <dbReference type="SAM" id="MobiDB-lite"/>
    </source>
</evidence>
<accession>A0AAV7W8C7</accession>
<dbReference type="Proteomes" id="UP001066276">
    <property type="component" value="Chromosome 1_2"/>
</dbReference>
<organism evidence="2 3">
    <name type="scientific">Pleurodeles waltl</name>
    <name type="common">Iberian ribbed newt</name>
    <dbReference type="NCBI Taxonomy" id="8319"/>
    <lineage>
        <taxon>Eukaryota</taxon>
        <taxon>Metazoa</taxon>
        <taxon>Chordata</taxon>
        <taxon>Craniata</taxon>
        <taxon>Vertebrata</taxon>
        <taxon>Euteleostomi</taxon>
        <taxon>Amphibia</taxon>
        <taxon>Batrachia</taxon>
        <taxon>Caudata</taxon>
        <taxon>Salamandroidea</taxon>
        <taxon>Salamandridae</taxon>
        <taxon>Pleurodelinae</taxon>
        <taxon>Pleurodeles</taxon>
    </lineage>
</organism>
<evidence type="ECO:0000313" key="2">
    <source>
        <dbReference type="EMBL" id="KAJ1210172.1"/>
    </source>
</evidence>
<keyword evidence="3" id="KW-1185">Reference proteome</keyword>
<comment type="caution">
    <text evidence="2">The sequence shown here is derived from an EMBL/GenBank/DDBJ whole genome shotgun (WGS) entry which is preliminary data.</text>
</comment>
<reference evidence="2" key="1">
    <citation type="journal article" date="2022" name="bioRxiv">
        <title>Sequencing and chromosome-scale assembly of the giantPleurodeles waltlgenome.</title>
        <authorList>
            <person name="Brown T."/>
            <person name="Elewa A."/>
            <person name="Iarovenko S."/>
            <person name="Subramanian E."/>
            <person name="Araus A.J."/>
            <person name="Petzold A."/>
            <person name="Susuki M."/>
            <person name="Suzuki K.-i.T."/>
            <person name="Hayashi T."/>
            <person name="Toyoda A."/>
            <person name="Oliveira C."/>
            <person name="Osipova E."/>
            <person name="Leigh N.D."/>
            <person name="Simon A."/>
            <person name="Yun M.H."/>
        </authorList>
    </citation>
    <scope>NUCLEOTIDE SEQUENCE</scope>
    <source>
        <strain evidence="2">20211129_DDA</strain>
        <tissue evidence="2">Liver</tissue>
    </source>
</reference>
<evidence type="ECO:0000313" key="3">
    <source>
        <dbReference type="Proteomes" id="UP001066276"/>
    </source>
</evidence>
<name>A0AAV7W8C7_PLEWA</name>